<evidence type="ECO:0000256" key="2">
    <source>
        <dbReference type="ARBA" id="ARBA00023002"/>
    </source>
</evidence>
<keyword evidence="2" id="KW-0560">Oxidoreductase</keyword>
<dbReference type="GO" id="GO:0016491">
    <property type="term" value="F:oxidoreductase activity"/>
    <property type="evidence" value="ECO:0007669"/>
    <property type="project" value="UniProtKB-KW"/>
</dbReference>
<feature type="domain" description="Transketolase-like pyrimidine-binding" evidence="4">
    <location>
        <begin position="1"/>
        <end position="110"/>
    </location>
</feature>
<name>A0A0G2A583_9BACT</name>
<dbReference type="InterPro" id="IPR005475">
    <property type="entry name" value="Transketolase-like_Pyr-bd"/>
</dbReference>
<dbReference type="SUPFAM" id="SSF52922">
    <property type="entry name" value="TK C-terminal domain-like"/>
    <property type="match status" value="1"/>
</dbReference>
<comment type="caution">
    <text evidence="5">The sequence shown here is derived from an EMBL/GenBank/DDBJ whole genome shotgun (WGS) entry which is preliminary data.</text>
</comment>
<evidence type="ECO:0000313" key="5">
    <source>
        <dbReference type="EMBL" id="KKW36082.1"/>
    </source>
</evidence>
<evidence type="ECO:0000256" key="1">
    <source>
        <dbReference type="ARBA" id="ARBA00001964"/>
    </source>
</evidence>
<dbReference type="SUPFAM" id="SSF52518">
    <property type="entry name" value="Thiamin diphosphate-binding fold (THDP-binding)"/>
    <property type="match status" value="1"/>
</dbReference>
<sequence length="259" mass="28452">MALKGWKPVPEIQFGDYIWPAFMQIRDELAMLRYRSNGAWSCPMVIRVPVGGYIHGGHYHSQSIDGFFAHIPGLRLAFPSNAADAKGLLKSAIRGDDPVVFMEHKGLYRQGYASSSEPSAEYLLPFGVAATRREGTDVTVITWGFQVQQSLEAARTLEQKGISVEVIDLRTLNPLDEEAIFSSVRKTNRVLIAHEDTLTGGFGGEIAARIAQHCFEHLDAPVMRVAAKDSPVPYSPPLEDAMLPNKGDIVAALEQLAAY</sequence>
<dbReference type="EMBL" id="LCRN01000030">
    <property type="protein sequence ID" value="KKW36082.1"/>
    <property type="molecule type" value="Genomic_DNA"/>
</dbReference>
<gene>
    <name evidence="5" type="ORF">UY82_C0030G0003</name>
</gene>
<dbReference type="InterPro" id="IPR009014">
    <property type="entry name" value="Transketo_C/PFOR_II"/>
</dbReference>
<proteinExistence type="predicted"/>
<reference evidence="5 6" key="1">
    <citation type="journal article" date="2015" name="Nature">
        <title>rRNA introns, odd ribosomes, and small enigmatic genomes across a large radiation of phyla.</title>
        <authorList>
            <person name="Brown C.T."/>
            <person name="Hug L.A."/>
            <person name="Thomas B.C."/>
            <person name="Sharon I."/>
            <person name="Castelle C.J."/>
            <person name="Singh A."/>
            <person name="Wilkins M.J."/>
            <person name="Williams K.H."/>
            <person name="Banfield J.F."/>
        </authorList>
    </citation>
    <scope>NUCLEOTIDE SEQUENCE [LARGE SCALE GENOMIC DNA]</scope>
</reference>
<evidence type="ECO:0000256" key="3">
    <source>
        <dbReference type="ARBA" id="ARBA00023052"/>
    </source>
</evidence>
<dbReference type="PANTHER" id="PTHR43257:SF2">
    <property type="entry name" value="PYRUVATE DEHYDROGENASE E1 COMPONENT SUBUNIT BETA"/>
    <property type="match status" value="1"/>
</dbReference>
<protein>
    <submittedName>
        <fullName evidence="5">Dehydrogenase E1 component</fullName>
    </submittedName>
</protein>
<organism evidence="5 6">
    <name type="scientific">Candidatus Uhrbacteria bacterium GW2011_GWC2_53_7</name>
    <dbReference type="NCBI Taxonomy" id="1618986"/>
    <lineage>
        <taxon>Bacteria</taxon>
        <taxon>Candidatus Uhriibacteriota</taxon>
    </lineage>
</organism>
<dbReference type="Pfam" id="PF02779">
    <property type="entry name" value="Transket_pyr"/>
    <property type="match status" value="1"/>
</dbReference>
<comment type="cofactor">
    <cofactor evidence="1">
        <name>thiamine diphosphate</name>
        <dbReference type="ChEBI" id="CHEBI:58937"/>
    </cofactor>
</comment>
<dbReference type="SMART" id="SM00861">
    <property type="entry name" value="Transket_pyr"/>
    <property type="match status" value="1"/>
</dbReference>
<dbReference type="FunFam" id="3.40.50.920:FF:000001">
    <property type="entry name" value="Pyruvate dehydrogenase E1 beta subunit"/>
    <property type="match status" value="1"/>
</dbReference>
<evidence type="ECO:0000259" key="4">
    <source>
        <dbReference type="SMART" id="SM00861"/>
    </source>
</evidence>
<dbReference type="Pfam" id="PF02780">
    <property type="entry name" value="Transketolase_C"/>
    <property type="match status" value="1"/>
</dbReference>
<dbReference type="Proteomes" id="UP000033865">
    <property type="component" value="Unassembled WGS sequence"/>
</dbReference>
<dbReference type="Gene3D" id="3.40.50.920">
    <property type="match status" value="1"/>
</dbReference>
<dbReference type="InterPro" id="IPR033248">
    <property type="entry name" value="Transketolase_C"/>
</dbReference>
<dbReference type="InterPro" id="IPR029061">
    <property type="entry name" value="THDP-binding"/>
</dbReference>
<evidence type="ECO:0000313" key="6">
    <source>
        <dbReference type="Proteomes" id="UP000033865"/>
    </source>
</evidence>
<keyword evidence="3" id="KW-0786">Thiamine pyrophosphate</keyword>
<dbReference type="PANTHER" id="PTHR43257">
    <property type="entry name" value="PYRUVATE DEHYDROGENASE E1 COMPONENT BETA SUBUNIT"/>
    <property type="match status" value="1"/>
</dbReference>
<dbReference type="AlphaFoldDB" id="A0A0G2A583"/>
<accession>A0A0G2A583</accession>
<dbReference type="Gene3D" id="3.40.50.970">
    <property type="match status" value="1"/>
</dbReference>